<comment type="function">
    <text evidence="6">Possesses 5'-&gt;3' exoribonuclease activity. Acts as an endogenous post-transcriptional gene silencing (PTGS) suppressor.</text>
</comment>
<dbReference type="Proteomes" id="UP000288805">
    <property type="component" value="Unassembled WGS sequence"/>
</dbReference>
<evidence type="ECO:0000256" key="6">
    <source>
        <dbReference type="PIRNR" id="PIRNR037239"/>
    </source>
</evidence>
<keyword evidence="4 6" id="KW-0378">Hydrolase</keyword>
<feature type="region of interest" description="Disordered" evidence="7">
    <location>
        <begin position="952"/>
        <end position="975"/>
    </location>
</feature>
<comment type="caution">
    <text evidence="10">The sequence shown here is derived from an EMBL/GenBank/DDBJ whole genome shotgun (WGS) entry which is preliminary data.</text>
</comment>
<dbReference type="InterPro" id="IPR004859">
    <property type="entry name" value="Xrn1_N"/>
</dbReference>
<evidence type="ECO:0000256" key="4">
    <source>
        <dbReference type="ARBA" id="ARBA00022801"/>
    </source>
</evidence>
<dbReference type="GO" id="GO:0006397">
    <property type="term" value="P:mRNA processing"/>
    <property type="evidence" value="ECO:0007669"/>
    <property type="project" value="UniProtKB-UniRule"/>
</dbReference>
<evidence type="ECO:0000313" key="11">
    <source>
        <dbReference type="Proteomes" id="UP000288805"/>
    </source>
</evidence>
<dbReference type="EC" id="3.1.13.-" evidence="6"/>
<dbReference type="CDD" id="cd18673">
    <property type="entry name" value="PIN_XRN1-2-like"/>
    <property type="match status" value="1"/>
</dbReference>
<gene>
    <name evidence="10" type="primary">XRN3_7</name>
    <name evidence="10" type="ORF">CK203_085311</name>
</gene>
<proteinExistence type="inferred from homology"/>
<evidence type="ECO:0000256" key="3">
    <source>
        <dbReference type="ARBA" id="ARBA00022722"/>
    </source>
</evidence>
<comment type="similarity">
    <text evidence="1 6">Belongs to the 5'-3' exonuclease family. XRN2/RAT1 subfamily.</text>
</comment>
<dbReference type="InterPro" id="IPR041412">
    <property type="entry name" value="Xrn1_helical"/>
</dbReference>
<dbReference type="PIRSF" id="PIRSF037239">
    <property type="entry name" value="Exonuclease_Xrn2"/>
    <property type="match status" value="1"/>
</dbReference>
<sequence>MGVPSFYRWLVNKYPEIVVRAVEDERESSSANPNGIEFDNLYLDMNGIIHPCFHPEDQVCSSPYFNHRFPLTFIFPPTTFEEVFNNMYEYIDRIFSIEAEEQRLRRQYEMESKPLVPKQESQVSDPNIITPGTVFMHEVSKALQQYICSRMKHEAGWKDLKVILSDSNVPGEGEHKIMSFIRLQRSLPDYNPNTLHCLYGLDADLIMLALATHEVHFSILREDVLTLEQRGSCESAVETKTSPPKANSSLVKSRGWFKQVLTVDKTNSFIKNLESKSSIKMPYQFLHVWILREYLELDMKISDPPEKLKEINFERIVDDFIFLCFFLGNDFLPHMPTLEIHEGAIDLLMTVYKKEFKNIGGYMVDMERIEEKKGSFVKLKRVEKFILLVGTYEEKIFKKRMALRDSKLRWLLCENSDIFTNNEEDQSCNLEIGSTNRGCTSPSGKARSSSSVENLGTSSGTEYLITDKSEVGHSTFLVKYLSSFSNLQLATFYTKEMKKRLKENIRAKSDLWRSGSLGIDRVRLGHPGWKERYYKEKCSCDTSQGIESTRKELVQKYTEGLLWVLQYYFSGVPSWTWFYPYHYGPFASDFKGLSRVKAKSEKGSPFKPFDQLMGVLPPSSAHALPKAYQPLMIDEDSNIIDFYNTNFEVDTDGKRFIWQGICKLPFIDEARLLAETRKLEKELEEQEAVRNARSFDHLFLRFSDKLRSFYKEQVSCRKPNKTAKIDSNFSLGINGYICFDNNGLNMMNSTCLDKNLENIQEDDVISMLYEVPNGCLHIPRPLEGTIFPFKTITEADIEETLLWHEYKGSKPPVKFRGHEGFGPAINRLKSKACGSSTISAAGGLNVARAGWSTRREDHNPLILRCSGNFRSETHNQMNRVVGSRAQLQGIKDLKISENRQGLASYGRDHQSTNNFCPSKHPSTYNKSVAFDHASTRWQRGSIEHTNITWKDSLHTTTGNGQGSDRWQKGSTNVTDPPCRHISYAAAVTSMKPPARDKSFPNRW</sequence>
<evidence type="ECO:0000259" key="9">
    <source>
        <dbReference type="Pfam" id="PF17846"/>
    </source>
</evidence>
<feature type="compositionally biased region" description="Polar residues" evidence="7">
    <location>
        <begin position="952"/>
        <end position="974"/>
    </location>
</feature>
<evidence type="ECO:0000256" key="5">
    <source>
        <dbReference type="ARBA" id="ARBA00022839"/>
    </source>
</evidence>
<dbReference type="EMBL" id="QGNW01001682">
    <property type="protein sequence ID" value="RVW33346.1"/>
    <property type="molecule type" value="Genomic_DNA"/>
</dbReference>
<dbReference type="Gene3D" id="1.25.40.1050">
    <property type="match status" value="1"/>
</dbReference>
<accession>A0A438DD29</accession>
<dbReference type="InterPro" id="IPR017151">
    <property type="entry name" value="Xrn2/3/4"/>
</dbReference>
<dbReference type="AlphaFoldDB" id="A0A438DD29"/>
<evidence type="ECO:0000256" key="7">
    <source>
        <dbReference type="SAM" id="MobiDB-lite"/>
    </source>
</evidence>
<feature type="domain" description="Xrn1 helical" evidence="9">
    <location>
        <begin position="311"/>
        <end position="797"/>
    </location>
</feature>
<evidence type="ECO:0000313" key="10">
    <source>
        <dbReference type="EMBL" id="RVW33346.1"/>
    </source>
</evidence>
<evidence type="ECO:0000259" key="8">
    <source>
        <dbReference type="Pfam" id="PF03159"/>
    </source>
</evidence>
<reference evidence="10 11" key="1">
    <citation type="journal article" date="2018" name="PLoS Genet.">
        <title>Population sequencing reveals clonal diversity and ancestral inbreeding in the grapevine cultivar Chardonnay.</title>
        <authorList>
            <person name="Roach M.J."/>
            <person name="Johnson D.L."/>
            <person name="Bohlmann J."/>
            <person name="van Vuuren H.J."/>
            <person name="Jones S.J."/>
            <person name="Pretorius I.S."/>
            <person name="Schmidt S.A."/>
            <person name="Borneman A.R."/>
        </authorList>
    </citation>
    <scope>NUCLEOTIDE SEQUENCE [LARGE SCALE GENOMIC DNA]</scope>
    <source>
        <strain evidence="11">cv. Chardonnay</strain>
        <tissue evidence="10">Leaf</tissue>
    </source>
</reference>
<organism evidence="10 11">
    <name type="scientific">Vitis vinifera</name>
    <name type="common">Grape</name>
    <dbReference type="NCBI Taxonomy" id="29760"/>
    <lineage>
        <taxon>Eukaryota</taxon>
        <taxon>Viridiplantae</taxon>
        <taxon>Streptophyta</taxon>
        <taxon>Embryophyta</taxon>
        <taxon>Tracheophyta</taxon>
        <taxon>Spermatophyta</taxon>
        <taxon>Magnoliopsida</taxon>
        <taxon>eudicotyledons</taxon>
        <taxon>Gunneridae</taxon>
        <taxon>Pentapetalae</taxon>
        <taxon>rosids</taxon>
        <taxon>Vitales</taxon>
        <taxon>Vitaceae</taxon>
        <taxon>Viteae</taxon>
        <taxon>Vitis</taxon>
    </lineage>
</organism>
<dbReference type="Gene3D" id="3.40.50.12390">
    <property type="match status" value="1"/>
</dbReference>
<dbReference type="PANTHER" id="PTHR12341:SF62">
    <property type="entry name" value="5'-3' EXORIBONUCLEASE 3-LIKE"/>
    <property type="match status" value="1"/>
</dbReference>
<dbReference type="Pfam" id="PF03159">
    <property type="entry name" value="XRN_N"/>
    <property type="match status" value="2"/>
</dbReference>
<keyword evidence="2 6" id="KW-0507">mRNA processing</keyword>
<dbReference type="PANTHER" id="PTHR12341">
    <property type="entry name" value="5'-&gt;3' EXORIBONUCLEASE"/>
    <property type="match status" value="1"/>
</dbReference>
<dbReference type="InterPro" id="IPR027073">
    <property type="entry name" value="5_3_exoribonuclease"/>
</dbReference>
<keyword evidence="3 6" id="KW-0540">Nuclease</keyword>
<feature type="region of interest" description="Disordered" evidence="7">
    <location>
        <begin position="437"/>
        <end position="456"/>
    </location>
</feature>
<keyword evidence="5 6" id="KW-0269">Exonuclease</keyword>
<name>A0A438DD29_VITVI</name>
<dbReference type="Pfam" id="PF17846">
    <property type="entry name" value="XRN_M"/>
    <property type="match status" value="1"/>
</dbReference>
<feature type="domain" description="Xrn1 N-terminal" evidence="8">
    <location>
        <begin position="1"/>
        <end position="97"/>
    </location>
</feature>
<dbReference type="GO" id="GO:0005634">
    <property type="term" value="C:nucleus"/>
    <property type="evidence" value="ECO:0007669"/>
    <property type="project" value="InterPro"/>
</dbReference>
<evidence type="ECO:0000256" key="1">
    <source>
        <dbReference type="ARBA" id="ARBA00006994"/>
    </source>
</evidence>
<feature type="domain" description="Xrn1 N-terminal" evidence="8">
    <location>
        <begin position="108"/>
        <end position="223"/>
    </location>
</feature>
<protein>
    <recommendedName>
        <fullName evidence="6">5'-3' exoribonuclease</fullName>
        <ecNumber evidence="6">3.1.13.-</ecNumber>
    </recommendedName>
</protein>
<evidence type="ECO:0000256" key="2">
    <source>
        <dbReference type="ARBA" id="ARBA00022664"/>
    </source>
</evidence>
<dbReference type="GO" id="GO:0004534">
    <property type="term" value="F:5'-3' RNA exonuclease activity"/>
    <property type="evidence" value="ECO:0007669"/>
    <property type="project" value="UniProtKB-UniRule"/>
</dbReference>
<dbReference type="GO" id="GO:0003676">
    <property type="term" value="F:nucleic acid binding"/>
    <property type="evidence" value="ECO:0007669"/>
    <property type="project" value="InterPro"/>
</dbReference>